<name>A0ABW9RP75_9BACT</name>
<dbReference type="RefSeq" id="WP_155171751.1">
    <property type="nucleotide sequence ID" value="NZ_SMLW01000522.1"/>
</dbReference>
<reference evidence="1 2" key="1">
    <citation type="submission" date="2019-02" db="EMBL/GenBank/DDBJ databases">
        <authorList>
            <person name="Goldberg S.R."/>
            <person name="Haltli B.A."/>
            <person name="Correa H."/>
            <person name="Russell K.G."/>
        </authorList>
    </citation>
    <scope>NUCLEOTIDE SEQUENCE [LARGE SCALE GENOMIC DNA]</scope>
    <source>
        <strain evidence="1 2">JCM 16186</strain>
    </source>
</reference>
<dbReference type="Proteomes" id="UP000798808">
    <property type="component" value="Unassembled WGS sequence"/>
</dbReference>
<sequence length="151" mass="16744">TMQAAFAEVPETRIQAIFLYKFIENTNWPDNKSGLRVGFFGDTPVQAEFEKMLKARNNSNISVRKIDLSATNQCDVVFLPTSQNSKFNPLLESAKNSSILIITEDGGLIRKGAGISFLKEDESISFVVNKASLDKRRLQMTGALLSLGKQI</sequence>
<evidence type="ECO:0000313" key="2">
    <source>
        <dbReference type="Proteomes" id="UP000798808"/>
    </source>
</evidence>
<organism evidence="1 2">
    <name type="scientific">Fulvivirga kasyanovii</name>
    <dbReference type="NCBI Taxonomy" id="396812"/>
    <lineage>
        <taxon>Bacteria</taxon>
        <taxon>Pseudomonadati</taxon>
        <taxon>Bacteroidota</taxon>
        <taxon>Cytophagia</taxon>
        <taxon>Cytophagales</taxon>
        <taxon>Fulvivirgaceae</taxon>
        <taxon>Fulvivirga</taxon>
    </lineage>
</organism>
<gene>
    <name evidence="1" type="ORF">E1163_11360</name>
</gene>
<accession>A0ABW9RP75</accession>
<dbReference type="InterPro" id="IPR025293">
    <property type="entry name" value="YfiR/HmsC-like"/>
</dbReference>
<dbReference type="EMBL" id="SMLW01000522">
    <property type="protein sequence ID" value="MTI25542.1"/>
    <property type="molecule type" value="Genomic_DNA"/>
</dbReference>
<comment type="caution">
    <text evidence="1">The sequence shown here is derived from an EMBL/GenBank/DDBJ whole genome shotgun (WGS) entry which is preliminary data.</text>
</comment>
<dbReference type="Pfam" id="PF13689">
    <property type="entry name" value="DUF4154"/>
    <property type="match status" value="1"/>
</dbReference>
<proteinExistence type="predicted"/>
<keyword evidence="2" id="KW-1185">Reference proteome</keyword>
<feature type="non-terminal residue" evidence="1">
    <location>
        <position position="1"/>
    </location>
</feature>
<evidence type="ECO:0000313" key="1">
    <source>
        <dbReference type="EMBL" id="MTI25542.1"/>
    </source>
</evidence>
<protein>
    <submittedName>
        <fullName evidence="1">YfiR family protein</fullName>
    </submittedName>
</protein>